<evidence type="ECO:0000256" key="1">
    <source>
        <dbReference type="ARBA" id="ARBA00003195"/>
    </source>
</evidence>
<dbReference type="PANTHER" id="PTHR15469:SF0">
    <property type="entry name" value="NADH DEHYDROGENASE [UBIQUINONE] 1 BETA SUBCOMPLEX SUBUNIT 4"/>
    <property type="match status" value="1"/>
</dbReference>
<dbReference type="GO" id="GO:0005743">
    <property type="term" value="C:mitochondrial inner membrane"/>
    <property type="evidence" value="ECO:0007669"/>
    <property type="project" value="UniProtKB-SubCell"/>
</dbReference>
<evidence type="ECO:0000256" key="5">
    <source>
        <dbReference type="ARBA" id="ARBA00018681"/>
    </source>
</evidence>
<comment type="subcellular location">
    <subcellularLocation>
        <location evidence="2">Mitochondrion inner membrane</location>
        <topology evidence="2">Single-pass membrane protein</topology>
        <orientation evidence="2">Matrix side</orientation>
    </subcellularLocation>
</comment>
<evidence type="ECO:0000256" key="11">
    <source>
        <dbReference type="ARBA" id="ARBA00022989"/>
    </source>
</evidence>
<name>A0A8T2IA14_9PIPI</name>
<evidence type="ECO:0000256" key="2">
    <source>
        <dbReference type="ARBA" id="ARBA00004298"/>
    </source>
</evidence>
<comment type="function">
    <text evidence="1">Accessory subunit of the mitochondrial membrane respiratory chain NADH dehydrogenase (Complex I), that is believed not to be involved in catalysis. Complex I functions in the transfer of electrons from NADH to the respiratory chain. The immediate electron acceptor for the enzyme is believed to be ubiquinone.</text>
</comment>
<reference evidence="17" key="1">
    <citation type="thesis" date="2020" institute="ProQuest LLC" country="789 East Eisenhower Parkway, Ann Arbor, MI, USA">
        <title>Comparative Genomics and Chromosome Evolution.</title>
        <authorList>
            <person name="Mudd A.B."/>
        </authorList>
    </citation>
    <scope>NUCLEOTIDE SEQUENCE</scope>
    <source>
        <strain evidence="17">Female2</strain>
        <tissue evidence="17">Blood</tissue>
    </source>
</reference>
<keyword evidence="8 16" id="KW-0812">Transmembrane</keyword>
<evidence type="ECO:0000256" key="10">
    <source>
        <dbReference type="ARBA" id="ARBA00022982"/>
    </source>
</evidence>
<evidence type="ECO:0000256" key="4">
    <source>
        <dbReference type="ARBA" id="ARBA00011533"/>
    </source>
</evidence>
<gene>
    <name evidence="17" type="ORF">GDO86_018785</name>
</gene>
<keyword evidence="6" id="KW-0813">Transport</keyword>
<accession>A0A8T2IA14</accession>
<keyword evidence="18" id="KW-1185">Reference proteome</keyword>
<evidence type="ECO:0000256" key="13">
    <source>
        <dbReference type="ARBA" id="ARBA00023136"/>
    </source>
</evidence>
<dbReference type="OrthoDB" id="5818798at2759"/>
<evidence type="ECO:0000256" key="6">
    <source>
        <dbReference type="ARBA" id="ARBA00022448"/>
    </source>
</evidence>
<organism evidence="17 18">
    <name type="scientific">Hymenochirus boettgeri</name>
    <name type="common">Congo dwarf clawed frog</name>
    <dbReference type="NCBI Taxonomy" id="247094"/>
    <lineage>
        <taxon>Eukaryota</taxon>
        <taxon>Metazoa</taxon>
        <taxon>Chordata</taxon>
        <taxon>Craniata</taxon>
        <taxon>Vertebrata</taxon>
        <taxon>Euteleostomi</taxon>
        <taxon>Amphibia</taxon>
        <taxon>Batrachia</taxon>
        <taxon>Anura</taxon>
        <taxon>Pipoidea</taxon>
        <taxon>Pipidae</taxon>
        <taxon>Pipinae</taxon>
        <taxon>Hymenochirus</taxon>
    </lineage>
</organism>
<evidence type="ECO:0000256" key="7">
    <source>
        <dbReference type="ARBA" id="ARBA00022660"/>
    </source>
</evidence>
<dbReference type="InterPro" id="IPR009866">
    <property type="entry name" value="NADH_UbQ_OxRdtase_NDUFB4_su"/>
</dbReference>
<dbReference type="PANTHER" id="PTHR15469">
    <property type="entry name" value="NADH-UBIQUINONE OXIDOREDUCTASE B15 SUBUNIT"/>
    <property type="match status" value="1"/>
</dbReference>
<comment type="subunit">
    <text evidence="4">Complex I is composed of 45 different subunits.</text>
</comment>
<keyword evidence="13 16" id="KW-0472">Membrane</keyword>
<evidence type="ECO:0000256" key="8">
    <source>
        <dbReference type="ARBA" id="ARBA00022692"/>
    </source>
</evidence>
<keyword evidence="7" id="KW-0679">Respiratory chain</keyword>
<evidence type="ECO:0000313" key="17">
    <source>
        <dbReference type="EMBL" id="KAG8429945.1"/>
    </source>
</evidence>
<dbReference type="Pfam" id="PF07225">
    <property type="entry name" value="NDUF_B4"/>
    <property type="match status" value="1"/>
</dbReference>
<evidence type="ECO:0000256" key="12">
    <source>
        <dbReference type="ARBA" id="ARBA00023128"/>
    </source>
</evidence>
<keyword evidence="10" id="KW-0249">Electron transport</keyword>
<dbReference type="EMBL" id="JAACNH010001972">
    <property type="protein sequence ID" value="KAG8429945.1"/>
    <property type="molecule type" value="Genomic_DNA"/>
</dbReference>
<keyword evidence="11 16" id="KW-1133">Transmembrane helix</keyword>
<dbReference type="AlphaFoldDB" id="A0A8T2IA14"/>
<evidence type="ECO:0000256" key="9">
    <source>
        <dbReference type="ARBA" id="ARBA00022792"/>
    </source>
</evidence>
<evidence type="ECO:0000256" key="14">
    <source>
        <dbReference type="ARBA" id="ARBA00030212"/>
    </source>
</evidence>
<dbReference type="Proteomes" id="UP000812440">
    <property type="component" value="Unassembled WGS sequence"/>
</dbReference>
<evidence type="ECO:0000313" key="18">
    <source>
        <dbReference type="Proteomes" id="UP000812440"/>
    </source>
</evidence>
<comment type="similarity">
    <text evidence="3">Belongs to the complex I NDUFB4 subunit family.</text>
</comment>
<proteinExistence type="inferred from homology"/>
<feature type="non-terminal residue" evidence="17">
    <location>
        <position position="1"/>
    </location>
</feature>
<evidence type="ECO:0000256" key="16">
    <source>
        <dbReference type="SAM" id="Phobius"/>
    </source>
</evidence>
<evidence type="ECO:0000256" key="3">
    <source>
        <dbReference type="ARBA" id="ARBA00007260"/>
    </source>
</evidence>
<keyword evidence="9" id="KW-0999">Mitochondrion inner membrane</keyword>
<keyword evidence="12" id="KW-0496">Mitochondrion</keyword>
<protein>
    <recommendedName>
        <fullName evidence="5">NADH dehydrogenase [ubiquinone] 1 beta subcomplex subunit 4</fullName>
    </recommendedName>
    <alternativeName>
        <fullName evidence="14">Complex I-B15</fullName>
    </alternativeName>
    <alternativeName>
        <fullName evidence="15">NADH-ubiquinone oxidoreductase B15 subunit</fullName>
    </alternativeName>
</protein>
<feature type="transmembrane region" description="Helical" evidence="16">
    <location>
        <begin position="108"/>
        <end position="126"/>
    </location>
</feature>
<comment type="caution">
    <text evidence="17">The sequence shown here is derived from an EMBL/GenBank/DDBJ whole genome shotgun (WGS) entry which is preliminary data.</text>
</comment>
<sequence length="150" mass="17311">GLQRRRTPEVRVKFVSGVRVSLCHGGHRETPLSSCPAGLNPNEYFGLSPERAGRGGKIRIEIPVKETVPDRTNNPHRRTLVEDPALNRWMFARNRNIYPNFRPTPKTSLLGLICGIGPLFFWYYVIKSDRDRKEKLIQEGKLERPFHLSY</sequence>
<evidence type="ECO:0000256" key="15">
    <source>
        <dbReference type="ARBA" id="ARBA00030987"/>
    </source>
</evidence>